<feature type="compositionally biased region" description="Low complexity" evidence="1">
    <location>
        <begin position="108"/>
        <end position="124"/>
    </location>
</feature>
<dbReference type="RefSeq" id="XP_025549867.1">
    <property type="nucleotide sequence ID" value="XM_025696407.1"/>
</dbReference>
<feature type="compositionally biased region" description="Basic and acidic residues" evidence="1">
    <location>
        <begin position="84"/>
        <end position="99"/>
    </location>
</feature>
<gene>
    <name evidence="2" type="ORF">BO97DRAFT_415753</name>
</gene>
<reference evidence="2 3" key="1">
    <citation type="submission" date="2018-02" db="EMBL/GenBank/DDBJ databases">
        <title>The genomes of Aspergillus section Nigri reveals drivers in fungal speciation.</title>
        <authorList>
            <consortium name="DOE Joint Genome Institute"/>
            <person name="Vesth T.C."/>
            <person name="Nybo J."/>
            <person name="Theobald S."/>
            <person name="Brandl J."/>
            <person name="Frisvad J.C."/>
            <person name="Nielsen K.F."/>
            <person name="Lyhne E.K."/>
            <person name="Kogle M.E."/>
            <person name="Kuo A."/>
            <person name="Riley R."/>
            <person name="Clum A."/>
            <person name="Nolan M."/>
            <person name="Lipzen A."/>
            <person name="Salamov A."/>
            <person name="Henrissat B."/>
            <person name="Wiebenga A."/>
            <person name="De vries R.P."/>
            <person name="Grigoriev I.V."/>
            <person name="Mortensen U.H."/>
            <person name="Andersen M.R."/>
            <person name="Baker S.E."/>
        </authorList>
    </citation>
    <scope>NUCLEOTIDE SEQUENCE [LARGE SCALE GENOMIC DNA]</scope>
    <source>
        <strain evidence="2 3">CBS 101889</strain>
    </source>
</reference>
<dbReference type="AlphaFoldDB" id="A0A395HTH3"/>
<dbReference type="Proteomes" id="UP000248961">
    <property type="component" value="Unassembled WGS sequence"/>
</dbReference>
<keyword evidence="3" id="KW-1185">Reference proteome</keyword>
<sequence>MTVICNTRLASQHTLQNYILEKGATNVHQPIPALLTADPDFEKSKGPGRLKGKARKQAKEGNAPSVEPKEYMLKVEKILKPITPDLKKREEGEEQKESDAAAVAADEPSSSGSAANTAPSATPPHRQCGKAEEAILAGDYPARPLLVHGLYMKGVLDLVTEGVFAEDPDSWPTPLFKLCEIRRAAAQEEKAGGEGIQDFDTFLEILCSLIPILGETVENDCLRVPTPISAHSCRSLTGPRK</sequence>
<feature type="compositionally biased region" description="Basic residues" evidence="1">
    <location>
        <begin position="46"/>
        <end position="56"/>
    </location>
</feature>
<dbReference type="EMBL" id="KZ824293">
    <property type="protein sequence ID" value="RAL10713.1"/>
    <property type="molecule type" value="Genomic_DNA"/>
</dbReference>
<feature type="region of interest" description="Disordered" evidence="1">
    <location>
        <begin position="37"/>
        <end position="69"/>
    </location>
</feature>
<evidence type="ECO:0000313" key="2">
    <source>
        <dbReference type="EMBL" id="RAL10713.1"/>
    </source>
</evidence>
<accession>A0A395HTH3</accession>
<protein>
    <submittedName>
        <fullName evidence="2">Uncharacterized protein</fullName>
    </submittedName>
</protein>
<proteinExistence type="predicted"/>
<name>A0A395HTH3_ASPHC</name>
<evidence type="ECO:0000313" key="3">
    <source>
        <dbReference type="Proteomes" id="UP000248961"/>
    </source>
</evidence>
<organism evidence="2 3">
    <name type="scientific">Aspergillus homomorphus (strain CBS 101889)</name>
    <dbReference type="NCBI Taxonomy" id="1450537"/>
    <lineage>
        <taxon>Eukaryota</taxon>
        <taxon>Fungi</taxon>
        <taxon>Dikarya</taxon>
        <taxon>Ascomycota</taxon>
        <taxon>Pezizomycotina</taxon>
        <taxon>Eurotiomycetes</taxon>
        <taxon>Eurotiomycetidae</taxon>
        <taxon>Eurotiales</taxon>
        <taxon>Aspergillaceae</taxon>
        <taxon>Aspergillus</taxon>
        <taxon>Aspergillus subgen. Circumdati</taxon>
    </lineage>
</organism>
<dbReference type="GeneID" id="37200696"/>
<dbReference type="VEuPathDB" id="FungiDB:BO97DRAFT_415753"/>
<evidence type="ECO:0000256" key="1">
    <source>
        <dbReference type="SAM" id="MobiDB-lite"/>
    </source>
</evidence>
<feature type="region of interest" description="Disordered" evidence="1">
    <location>
        <begin position="84"/>
        <end position="128"/>
    </location>
</feature>